<dbReference type="PANTHER" id="PTHR30522:SF0">
    <property type="entry name" value="NUCLEOSIDE TRIPHOSPHATE PYROPHOSPHOHYDROLASE"/>
    <property type="match status" value="1"/>
</dbReference>
<dbReference type="PIRSF" id="PIRSF002845">
    <property type="entry name" value="Ttrprl_mtas_MazG"/>
    <property type="match status" value="1"/>
</dbReference>
<sequence>MAKIIVMGLGPGSEEAISLGTINKLKESKQVFLRTSKHPVVAKFPLWNIEYKALDNFYEAKSFEEVYQDITNFLLTKAKKYGEIVYVVPGSPLVAESSVQILQDSAKIQEVKIEICPALSFLDAIYPIIQKDPSLGMQTLDAVQSDLEKINPALDALICQVYNRFVASDLKLSLMEYYPDQFMIKVIRAAGVKGLERIESIPLYQLDHLDWVDHLTTVFVPALDKKSAAKCDYPLDPLVDVLKSLLSPTGCPWDKEQTHETLKRYLLEEAYEVIDAIDNKDMNNLSEELGDLLLQIVFHSSLASVRDDFDLNDVIFGITEKMIRRHPHVFANTKVSDADEVLVNWDKIKEKEKGRKPKGLLGDIPRSMSALMYADKLQARASKVGFDWDNVTGAFSKLDEEILELKEAIKGTNGEVYDELGDVLFSIVNVARFVNLNPEEALFSTIRKFRKRFNYLEEKANQSGKEIQEFSLDQLDKWWEESKLK</sequence>
<dbReference type="InterPro" id="IPR011551">
    <property type="entry name" value="NTP_PyrPHydrolase_MazG"/>
</dbReference>
<dbReference type="InterPro" id="IPR014777">
    <property type="entry name" value="4pyrrole_Mease_sub1"/>
</dbReference>
<dbReference type="GO" id="GO:0046047">
    <property type="term" value="P:TTP catabolic process"/>
    <property type="evidence" value="ECO:0007669"/>
    <property type="project" value="TreeGrafter"/>
</dbReference>
<dbReference type="Pfam" id="PF00590">
    <property type="entry name" value="TP_methylase"/>
    <property type="match status" value="1"/>
</dbReference>
<dbReference type="PANTHER" id="PTHR30522">
    <property type="entry name" value="NUCLEOSIDE TRIPHOSPHATE PYROPHOSPHOHYDROLASE"/>
    <property type="match status" value="1"/>
</dbReference>
<dbReference type="InterPro" id="IPR024180">
    <property type="entry name" value="Tetrapyrrole_Mease/MazG_pred"/>
</dbReference>
<keyword evidence="3" id="KW-0808">Transferase</keyword>
<dbReference type="STRING" id="656914.SAMN00017405_1162"/>
<dbReference type="GO" id="GO:0046076">
    <property type="term" value="P:dTTP catabolic process"/>
    <property type="evidence" value="ECO:0007669"/>
    <property type="project" value="TreeGrafter"/>
</dbReference>
<gene>
    <name evidence="3" type="ORF">SAMN00017405_1162</name>
</gene>
<dbReference type="NCBIfam" id="NF007113">
    <property type="entry name" value="PRK09562.1"/>
    <property type="match status" value="1"/>
</dbReference>
<dbReference type="GO" id="GO:0046081">
    <property type="term" value="P:dUTP catabolic process"/>
    <property type="evidence" value="ECO:0007669"/>
    <property type="project" value="TreeGrafter"/>
</dbReference>
<dbReference type="Pfam" id="PF03819">
    <property type="entry name" value="MazG"/>
    <property type="match status" value="2"/>
</dbReference>
<dbReference type="RefSeq" id="WP_084052556.1">
    <property type="nucleotide sequence ID" value="NZ_FWWT01000013.1"/>
</dbReference>
<keyword evidence="3" id="KW-0489">Methyltransferase</keyword>
<dbReference type="InterPro" id="IPR004518">
    <property type="entry name" value="MazG-like_dom"/>
</dbReference>
<dbReference type="Proteomes" id="UP000192731">
    <property type="component" value="Unassembled WGS sequence"/>
</dbReference>
<accession>A0A1W1UZC1</accession>
<proteinExistence type="predicted"/>
<dbReference type="GO" id="GO:0046052">
    <property type="term" value="P:UTP catabolic process"/>
    <property type="evidence" value="ECO:0007669"/>
    <property type="project" value="TreeGrafter"/>
</dbReference>
<feature type="domain" description="NTP pyrophosphohydrolase MazG-like" evidence="2">
    <location>
        <begin position="257"/>
        <end position="330"/>
    </location>
</feature>
<feature type="domain" description="Tetrapyrrole methylase" evidence="1">
    <location>
        <begin position="3"/>
        <end position="206"/>
    </location>
</feature>
<dbReference type="CDD" id="cd11529">
    <property type="entry name" value="NTP-PPase_MazG_Cterm"/>
    <property type="match status" value="1"/>
</dbReference>
<feature type="domain" description="NTP pyrophosphohydrolase MazG-like" evidence="2">
    <location>
        <begin position="397"/>
        <end position="453"/>
    </location>
</feature>
<evidence type="ECO:0000313" key="3">
    <source>
        <dbReference type="EMBL" id="SMB86447.1"/>
    </source>
</evidence>
<dbReference type="AlphaFoldDB" id="A0A1W1UZC1"/>
<dbReference type="SUPFAM" id="SSF101386">
    <property type="entry name" value="all-alpha NTP pyrophosphatases"/>
    <property type="match status" value="2"/>
</dbReference>
<dbReference type="CDD" id="cd11528">
    <property type="entry name" value="NTP-PPase_MazG_Nterm"/>
    <property type="match status" value="1"/>
</dbReference>
<evidence type="ECO:0000259" key="1">
    <source>
        <dbReference type="Pfam" id="PF00590"/>
    </source>
</evidence>
<dbReference type="SUPFAM" id="SSF53790">
    <property type="entry name" value="Tetrapyrrole methylase"/>
    <property type="match status" value="1"/>
</dbReference>
<dbReference type="InterPro" id="IPR048015">
    <property type="entry name" value="NTP-PPase_MazG-like_N"/>
</dbReference>
<dbReference type="InterPro" id="IPR048011">
    <property type="entry name" value="NTP-PPase_MazG-like_C"/>
</dbReference>
<dbReference type="EMBL" id="FWWT01000013">
    <property type="protein sequence ID" value="SMB86447.1"/>
    <property type="molecule type" value="Genomic_DNA"/>
</dbReference>
<name>A0A1W1UZC1_DESTI</name>
<keyword evidence="4" id="KW-1185">Reference proteome</keyword>
<dbReference type="GO" id="GO:0006950">
    <property type="term" value="P:response to stress"/>
    <property type="evidence" value="ECO:0007669"/>
    <property type="project" value="UniProtKB-ARBA"/>
</dbReference>
<dbReference type="FunFam" id="1.10.287.1080:FF:000001">
    <property type="entry name" value="Nucleoside triphosphate pyrophosphohydrolase"/>
    <property type="match status" value="1"/>
</dbReference>
<dbReference type="NCBIfam" id="TIGR00444">
    <property type="entry name" value="mazG"/>
    <property type="match status" value="1"/>
</dbReference>
<dbReference type="GO" id="GO:0032259">
    <property type="term" value="P:methylation"/>
    <property type="evidence" value="ECO:0007669"/>
    <property type="project" value="UniProtKB-KW"/>
</dbReference>
<evidence type="ECO:0000313" key="4">
    <source>
        <dbReference type="Proteomes" id="UP000192731"/>
    </source>
</evidence>
<dbReference type="InterPro" id="IPR000878">
    <property type="entry name" value="4pyrrol_Mease"/>
</dbReference>
<reference evidence="3 4" key="1">
    <citation type="submission" date="2017-04" db="EMBL/GenBank/DDBJ databases">
        <authorList>
            <person name="Afonso C.L."/>
            <person name="Miller P.J."/>
            <person name="Scott M.A."/>
            <person name="Spackman E."/>
            <person name="Goraichik I."/>
            <person name="Dimitrov K.M."/>
            <person name="Suarez D.L."/>
            <person name="Swayne D.E."/>
        </authorList>
    </citation>
    <scope>NUCLEOTIDE SEQUENCE [LARGE SCALE GENOMIC DNA]</scope>
    <source>
        <strain evidence="3 4">DSM 11270</strain>
    </source>
</reference>
<dbReference type="Gene3D" id="3.40.1010.10">
    <property type="entry name" value="Cobalt-precorrin-4 Transmethylase, Domain 1"/>
    <property type="match status" value="1"/>
</dbReference>
<organism evidence="3 4">
    <name type="scientific">Desulfonispora thiosulfatigenes DSM 11270</name>
    <dbReference type="NCBI Taxonomy" id="656914"/>
    <lineage>
        <taxon>Bacteria</taxon>
        <taxon>Bacillati</taxon>
        <taxon>Bacillota</taxon>
        <taxon>Clostridia</taxon>
        <taxon>Eubacteriales</taxon>
        <taxon>Peptococcaceae</taxon>
        <taxon>Desulfonispora</taxon>
    </lineage>
</organism>
<dbReference type="InterPro" id="IPR035013">
    <property type="entry name" value="YabN_N"/>
</dbReference>
<dbReference type="GO" id="GO:0047429">
    <property type="term" value="F:nucleoside triphosphate diphosphatase activity"/>
    <property type="evidence" value="ECO:0007669"/>
    <property type="project" value="InterPro"/>
</dbReference>
<dbReference type="OrthoDB" id="9808939at2"/>
<dbReference type="GO" id="GO:0046061">
    <property type="term" value="P:dATP catabolic process"/>
    <property type="evidence" value="ECO:0007669"/>
    <property type="project" value="TreeGrafter"/>
</dbReference>
<dbReference type="CDD" id="cd11723">
    <property type="entry name" value="YabN_N_like"/>
    <property type="match status" value="1"/>
</dbReference>
<protein>
    <submittedName>
        <fullName evidence="3">Tetrapyrrole methylase family protein / MazG family protein</fullName>
    </submittedName>
</protein>
<evidence type="ECO:0000259" key="2">
    <source>
        <dbReference type="Pfam" id="PF03819"/>
    </source>
</evidence>
<dbReference type="GO" id="GO:0008168">
    <property type="term" value="F:methyltransferase activity"/>
    <property type="evidence" value="ECO:0007669"/>
    <property type="project" value="UniProtKB-KW"/>
</dbReference>
<dbReference type="Gene3D" id="1.10.287.1080">
    <property type="entry name" value="MazG-like"/>
    <property type="match status" value="2"/>
</dbReference>
<dbReference type="InterPro" id="IPR035996">
    <property type="entry name" value="4pyrrol_Methylase_sf"/>
</dbReference>
<dbReference type="GO" id="GO:0006203">
    <property type="term" value="P:dGTP catabolic process"/>
    <property type="evidence" value="ECO:0007669"/>
    <property type="project" value="TreeGrafter"/>
</dbReference>